<reference evidence="2" key="2">
    <citation type="submission" date="2023-05" db="EMBL/GenBank/DDBJ databases">
        <authorList>
            <consortium name="Lawrence Berkeley National Laboratory"/>
            <person name="Steindorff A."/>
            <person name="Hensen N."/>
            <person name="Bonometti L."/>
            <person name="Westerberg I."/>
            <person name="Brannstrom I.O."/>
            <person name="Guillou S."/>
            <person name="Cros-Aarteil S."/>
            <person name="Calhoun S."/>
            <person name="Haridas S."/>
            <person name="Kuo A."/>
            <person name="Mondo S."/>
            <person name="Pangilinan J."/>
            <person name="Riley R."/>
            <person name="Labutti K."/>
            <person name="Andreopoulos B."/>
            <person name="Lipzen A."/>
            <person name="Chen C."/>
            <person name="Yanf M."/>
            <person name="Daum C."/>
            <person name="Ng V."/>
            <person name="Clum A."/>
            <person name="Ohm R."/>
            <person name="Martin F."/>
            <person name="Silar P."/>
            <person name="Natvig D."/>
            <person name="Lalanne C."/>
            <person name="Gautier V."/>
            <person name="Ament-Velasquez S.L."/>
            <person name="Kruys A."/>
            <person name="Hutchinson M.I."/>
            <person name="Powell A.J."/>
            <person name="Barry K."/>
            <person name="Miller A.N."/>
            <person name="Grigoriev I.V."/>
            <person name="Debuchy R."/>
            <person name="Gladieux P."/>
            <person name="Thoren M.H."/>
            <person name="Johannesson H."/>
        </authorList>
    </citation>
    <scope>NUCLEOTIDE SEQUENCE</scope>
    <source>
        <strain evidence="2">PSN293</strain>
    </source>
</reference>
<keyword evidence="3" id="KW-1185">Reference proteome</keyword>
<evidence type="ECO:0000256" key="1">
    <source>
        <dbReference type="SAM" id="MobiDB-lite"/>
    </source>
</evidence>
<feature type="compositionally biased region" description="Polar residues" evidence="1">
    <location>
        <begin position="127"/>
        <end position="139"/>
    </location>
</feature>
<organism evidence="2 3">
    <name type="scientific">Rhypophila decipiens</name>
    <dbReference type="NCBI Taxonomy" id="261697"/>
    <lineage>
        <taxon>Eukaryota</taxon>
        <taxon>Fungi</taxon>
        <taxon>Dikarya</taxon>
        <taxon>Ascomycota</taxon>
        <taxon>Pezizomycotina</taxon>
        <taxon>Sordariomycetes</taxon>
        <taxon>Sordariomycetidae</taxon>
        <taxon>Sordariales</taxon>
        <taxon>Naviculisporaceae</taxon>
        <taxon>Rhypophila</taxon>
    </lineage>
</organism>
<feature type="compositionally biased region" description="Polar residues" evidence="1">
    <location>
        <begin position="257"/>
        <end position="276"/>
    </location>
</feature>
<gene>
    <name evidence="2" type="ORF">QBC37DRAFT_378061</name>
</gene>
<feature type="compositionally biased region" description="Pro residues" evidence="1">
    <location>
        <begin position="246"/>
        <end position="255"/>
    </location>
</feature>
<protein>
    <recommendedName>
        <fullName evidence="4">Myb-like domain-containing protein</fullName>
    </recommendedName>
</protein>
<sequence>MARIKFVDTYPADGPLLGARKLAKSLGKLTPARHGVKVEDDESEPEDSKNPDPNSSDAEDDSEEDTNPDAGPYADRIRGRNLVPRPDRPRMLVPELPRQLRHRDRDTATGAAPSTSTQNTNATSSPDSSQSATNASLNGNRDLFPGRILKTIKYAHETRKLMRGTPWTEEADLSILYLRRKGVTFRRIANQFIVHVTGHTRTACQQRWQRLKTLNADLSREEKVKFEEEMSRVEREQFPNGIPAAPAEPPAPPPAQDGTSGASQDQNAGDSGSAATTFAPVDLTQDDDSDSTLTEPGSSSPPDPFDGPSSSQD</sequence>
<dbReference type="AlphaFoldDB" id="A0AAN7B1N7"/>
<evidence type="ECO:0000313" key="3">
    <source>
        <dbReference type="Proteomes" id="UP001301769"/>
    </source>
</evidence>
<comment type="caution">
    <text evidence="2">The sequence shown here is derived from an EMBL/GenBank/DDBJ whole genome shotgun (WGS) entry which is preliminary data.</text>
</comment>
<reference evidence="2" key="1">
    <citation type="journal article" date="2023" name="Mol. Phylogenet. Evol.">
        <title>Genome-scale phylogeny and comparative genomics of the fungal order Sordariales.</title>
        <authorList>
            <person name="Hensen N."/>
            <person name="Bonometti L."/>
            <person name="Westerberg I."/>
            <person name="Brannstrom I.O."/>
            <person name="Guillou S."/>
            <person name="Cros-Aarteil S."/>
            <person name="Calhoun S."/>
            <person name="Haridas S."/>
            <person name="Kuo A."/>
            <person name="Mondo S."/>
            <person name="Pangilinan J."/>
            <person name="Riley R."/>
            <person name="LaButti K."/>
            <person name="Andreopoulos B."/>
            <person name="Lipzen A."/>
            <person name="Chen C."/>
            <person name="Yan M."/>
            <person name="Daum C."/>
            <person name="Ng V."/>
            <person name="Clum A."/>
            <person name="Steindorff A."/>
            <person name="Ohm R.A."/>
            <person name="Martin F."/>
            <person name="Silar P."/>
            <person name="Natvig D.O."/>
            <person name="Lalanne C."/>
            <person name="Gautier V."/>
            <person name="Ament-Velasquez S.L."/>
            <person name="Kruys A."/>
            <person name="Hutchinson M.I."/>
            <person name="Powell A.J."/>
            <person name="Barry K."/>
            <person name="Miller A.N."/>
            <person name="Grigoriev I.V."/>
            <person name="Debuchy R."/>
            <person name="Gladieux P."/>
            <person name="Hiltunen Thoren M."/>
            <person name="Johannesson H."/>
        </authorList>
    </citation>
    <scope>NUCLEOTIDE SEQUENCE</scope>
    <source>
        <strain evidence="2">PSN293</strain>
    </source>
</reference>
<dbReference type="Proteomes" id="UP001301769">
    <property type="component" value="Unassembled WGS sequence"/>
</dbReference>
<accession>A0AAN7B1N7</accession>
<evidence type="ECO:0008006" key="4">
    <source>
        <dbReference type="Google" id="ProtNLM"/>
    </source>
</evidence>
<feature type="compositionally biased region" description="Low complexity" evidence="1">
    <location>
        <begin position="111"/>
        <end position="126"/>
    </location>
</feature>
<dbReference type="EMBL" id="MU858205">
    <property type="protein sequence ID" value="KAK4209436.1"/>
    <property type="molecule type" value="Genomic_DNA"/>
</dbReference>
<feature type="region of interest" description="Disordered" evidence="1">
    <location>
        <begin position="30"/>
        <end position="141"/>
    </location>
</feature>
<proteinExistence type="predicted"/>
<evidence type="ECO:0000313" key="2">
    <source>
        <dbReference type="EMBL" id="KAK4209436.1"/>
    </source>
</evidence>
<name>A0AAN7B1N7_9PEZI</name>
<feature type="region of interest" description="Disordered" evidence="1">
    <location>
        <begin position="240"/>
        <end position="313"/>
    </location>
</feature>
<feature type="compositionally biased region" description="Acidic residues" evidence="1">
    <location>
        <begin position="57"/>
        <end position="67"/>
    </location>
</feature>